<dbReference type="InterPro" id="IPR027417">
    <property type="entry name" value="P-loop_NTPase"/>
</dbReference>
<gene>
    <name evidence="4" type="ORF">ACD_80C00102G0002</name>
</gene>
<dbReference type="FunFam" id="3.40.50.300:FF:000011">
    <property type="entry name" value="Putative ABC transporter ATP-binding component"/>
    <property type="match status" value="1"/>
</dbReference>
<evidence type="ECO:0000256" key="2">
    <source>
        <dbReference type="ARBA" id="ARBA00022840"/>
    </source>
</evidence>
<dbReference type="PANTHER" id="PTHR42855">
    <property type="entry name" value="ABC TRANSPORTER ATP-BINDING SUBUNIT"/>
    <property type="match status" value="1"/>
</dbReference>
<dbReference type="NCBIfam" id="NF000355">
    <property type="entry name" value="ribo_prot_ABC_F"/>
    <property type="match status" value="1"/>
</dbReference>
<dbReference type="PANTHER" id="PTHR42855:SF1">
    <property type="entry name" value="ABC TRANSPORTER DOMAIN-CONTAINING PROTEIN"/>
    <property type="match status" value="1"/>
</dbReference>
<dbReference type="EMBL" id="AMFJ01036109">
    <property type="protein sequence ID" value="EKD25210.1"/>
    <property type="molecule type" value="Genomic_DNA"/>
</dbReference>
<dbReference type="Pfam" id="PF00005">
    <property type="entry name" value="ABC_tran"/>
    <property type="match status" value="2"/>
</dbReference>
<dbReference type="Pfam" id="PF12848">
    <property type="entry name" value="ABC_tran_Xtn"/>
    <property type="match status" value="1"/>
</dbReference>
<sequence>MYLKVTNLAKSYTSKVLVDHVDFTISKWQKIALVAKNGAGKSTLLKVIMKHVDLSDGAIEWREGISIGYLSQDTRLDDALTVRQFLFDFDTMQYREREIELNIAINKLRIKPYLDQLIWSLSGWEKKRVALTSVLMGNPEMLILDEPTNHLDLDMIEWLERYLKNHRITLLMVTHDRYFLERVCTHIFELNRGKIIVFPGNYSYYLEQKAIREENERIEVHKLKQLYRKELSWIKKSPSGRQTKSNSRQSRFDIINDQYDTLKDVVFNEQAKLTLSVTQRVLGGKILKLKHIKKSFWDKKLLADFSHEFRHNERIGIIGKNGVGKSTFVRMLIGEEPIDSWHVQTGETVVFGHYQQKEIHFPDDKRVTDIVHDRNLLEQFLFPPNQQHVFAENLSGGEKRRLHLLTILQNRPNFLILDEPTNDLDLVTIGVLEDFLMEYKGCLIVISHDRFFMDKITDHLFIFEGEGAVKDFWWTYSEYRDNKENKPTTSKTVGAPATIQHVEETDSLPEAEQDPNKKKLSYAEKRELDQLTKDIHILEKERDEINAIFTQKDVAYDDIKALSDAIGIILRQLEQKEYRWFELSARE</sequence>
<dbReference type="SMART" id="SM00382">
    <property type="entry name" value="AAA"/>
    <property type="match status" value="2"/>
</dbReference>
<evidence type="ECO:0000256" key="1">
    <source>
        <dbReference type="ARBA" id="ARBA00022741"/>
    </source>
</evidence>
<keyword evidence="1" id="KW-0547">Nucleotide-binding</keyword>
<feature type="domain" description="ABC transporter" evidence="3">
    <location>
        <begin position="287"/>
        <end position="492"/>
    </location>
</feature>
<organism evidence="4">
    <name type="scientific">uncultured bacterium</name>
    <name type="common">gcode 4</name>
    <dbReference type="NCBI Taxonomy" id="1234023"/>
    <lineage>
        <taxon>Bacteria</taxon>
        <taxon>environmental samples</taxon>
    </lineage>
</organism>
<dbReference type="InterPro" id="IPR003439">
    <property type="entry name" value="ABC_transporter-like_ATP-bd"/>
</dbReference>
<keyword evidence="2" id="KW-0067">ATP-binding</keyword>
<dbReference type="InterPro" id="IPR032524">
    <property type="entry name" value="ABC_tran_C"/>
</dbReference>
<proteinExistence type="predicted"/>
<evidence type="ECO:0000259" key="3">
    <source>
        <dbReference type="PROSITE" id="PS50893"/>
    </source>
</evidence>
<dbReference type="GO" id="GO:0005524">
    <property type="term" value="F:ATP binding"/>
    <property type="evidence" value="ECO:0007669"/>
    <property type="project" value="UniProtKB-KW"/>
</dbReference>
<reference evidence="4" key="1">
    <citation type="journal article" date="2012" name="Science">
        <title>Fermentation, hydrogen, and sulfur metabolism in multiple uncultivated bacterial phyla.</title>
        <authorList>
            <person name="Wrighton K.C."/>
            <person name="Thomas B.C."/>
            <person name="Sharon I."/>
            <person name="Miller C.S."/>
            <person name="Castelle C.J."/>
            <person name="VerBerkmoes N.C."/>
            <person name="Wilkins M.J."/>
            <person name="Hettich R.L."/>
            <person name="Lipton M.S."/>
            <person name="Williams K.H."/>
            <person name="Long P.E."/>
            <person name="Banfield J.F."/>
        </authorList>
    </citation>
    <scope>NUCLEOTIDE SEQUENCE [LARGE SCALE GENOMIC DNA]</scope>
</reference>
<accession>K1X4Z4</accession>
<dbReference type="InterPro" id="IPR003593">
    <property type="entry name" value="AAA+_ATPase"/>
</dbReference>
<feature type="domain" description="ABC transporter" evidence="3">
    <location>
        <begin position="3"/>
        <end position="217"/>
    </location>
</feature>
<evidence type="ECO:0000313" key="4">
    <source>
        <dbReference type="EMBL" id="EKD25210.1"/>
    </source>
</evidence>
<dbReference type="GO" id="GO:0016887">
    <property type="term" value="F:ATP hydrolysis activity"/>
    <property type="evidence" value="ECO:0007669"/>
    <property type="project" value="InterPro"/>
</dbReference>
<dbReference type="InterPro" id="IPR051309">
    <property type="entry name" value="ABCF_ATPase"/>
</dbReference>
<dbReference type="InterPro" id="IPR037118">
    <property type="entry name" value="Val-tRNA_synth_C_sf"/>
</dbReference>
<comment type="caution">
    <text evidence="4">The sequence shown here is derived from an EMBL/GenBank/DDBJ whole genome shotgun (WGS) entry which is preliminary data.</text>
</comment>
<dbReference type="AlphaFoldDB" id="K1X4Z4"/>
<dbReference type="Gene3D" id="3.40.50.300">
    <property type="entry name" value="P-loop containing nucleotide triphosphate hydrolases"/>
    <property type="match status" value="2"/>
</dbReference>
<dbReference type="GO" id="GO:0003677">
    <property type="term" value="F:DNA binding"/>
    <property type="evidence" value="ECO:0007669"/>
    <property type="project" value="InterPro"/>
</dbReference>
<dbReference type="InterPro" id="IPR032781">
    <property type="entry name" value="ABC_tran_Xtn"/>
</dbReference>
<dbReference type="CDD" id="cd03221">
    <property type="entry name" value="ABCF_EF-3"/>
    <property type="match status" value="2"/>
</dbReference>
<name>K1X4Z4_9BACT</name>
<dbReference type="Gene3D" id="1.10.287.380">
    <property type="entry name" value="Valyl-tRNA synthetase, C-terminal domain"/>
    <property type="match status" value="1"/>
</dbReference>
<protein>
    <recommendedName>
        <fullName evidence="3">ABC transporter domain-containing protein</fullName>
    </recommendedName>
</protein>
<dbReference type="PROSITE" id="PS50893">
    <property type="entry name" value="ABC_TRANSPORTER_2"/>
    <property type="match status" value="2"/>
</dbReference>
<dbReference type="SUPFAM" id="SSF52540">
    <property type="entry name" value="P-loop containing nucleoside triphosphate hydrolases"/>
    <property type="match status" value="2"/>
</dbReference>
<dbReference type="Pfam" id="PF16326">
    <property type="entry name" value="ABC_tran_CTD"/>
    <property type="match status" value="1"/>
</dbReference>